<dbReference type="eggNOG" id="COG2010">
    <property type="taxonomic scope" value="Bacteria"/>
</dbReference>
<evidence type="ECO:0000313" key="8">
    <source>
        <dbReference type="Proteomes" id="UP000005824"/>
    </source>
</evidence>
<organism evidence="7 8">
    <name type="scientific">Chthoniobacter flavus Ellin428</name>
    <dbReference type="NCBI Taxonomy" id="497964"/>
    <lineage>
        <taxon>Bacteria</taxon>
        <taxon>Pseudomonadati</taxon>
        <taxon>Verrucomicrobiota</taxon>
        <taxon>Spartobacteria</taxon>
        <taxon>Chthoniobacterales</taxon>
        <taxon>Chthoniobacteraceae</taxon>
        <taxon>Chthoniobacter</taxon>
    </lineage>
</organism>
<keyword evidence="8" id="KW-1185">Reference proteome</keyword>
<dbReference type="InterPro" id="IPR036909">
    <property type="entry name" value="Cyt_c-like_dom_sf"/>
</dbReference>
<comment type="caution">
    <text evidence="7">The sequence shown here is derived from an EMBL/GenBank/DDBJ whole genome shotgun (WGS) entry which is preliminary data.</text>
</comment>
<gene>
    <name evidence="7" type="ORF">CfE428DRAFT_5067</name>
</gene>
<evidence type="ECO:0000256" key="5">
    <source>
        <dbReference type="SAM" id="SignalP"/>
    </source>
</evidence>
<dbReference type="eggNOG" id="COG2133">
    <property type="taxonomic scope" value="Bacteria"/>
</dbReference>
<evidence type="ECO:0000256" key="2">
    <source>
        <dbReference type="ARBA" id="ARBA00022723"/>
    </source>
</evidence>
<reference evidence="7 8" key="1">
    <citation type="journal article" date="2011" name="J. Bacteriol.">
        <title>Genome sequence of Chthoniobacter flavus Ellin428, an aerobic heterotrophic soil bacterium.</title>
        <authorList>
            <person name="Kant R."/>
            <person name="van Passel M.W."/>
            <person name="Palva A."/>
            <person name="Lucas S."/>
            <person name="Lapidus A."/>
            <person name="Glavina Del Rio T."/>
            <person name="Dalin E."/>
            <person name="Tice H."/>
            <person name="Bruce D."/>
            <person name="Goodwin L."/>
            <person name="Pitluck S."/>
            <person name="Larimer F.W."/>
            <person name="Land M.L."/>
            <person name="Hauser L."/>
            <person name="Sangwan P."/>
            <person name="de Vos W.M."/>
            <person name="Janssen P.H."/>
            <person name="Smidt H."/>
        </authorList>
    </citation>
    <scope>NUCLEOTIDE SEQUENCE [LARGE SCALE GENOMIC DNA]</scope>
    <source>
        <strain evidence="7 8">Ellin428</strain>
    </source>
</reference>
<dbReference type="InterPro" id="IPR012938">
    <property type="entry name" value="Glc/Sorbosone_DH"/>
</dbReference>
<accession>B4D827</accession>
<dbReference type="Gene3D" id="2.120.10.30">
    <property type="entry name" value="TolB, C-terminal domain"/>
    <property type="match status" value="1"/>
</dbReference>
<dbReference type="PROSITE" id="PS51007">
    <property type="entry name" value="CYTC"/>
    <property type="match status" value="1"/>
</dbReference>
<dbReference type="RefSeq" id="WP_006982388.1">
    <property type="nucleotide sequence ID" value="NZ_ABVL01000020.1"/>
</dbReference>
<evidence type="ECO:0000256" key="1">
    <source>
        <dbReference type="ARBA" id="ARBA00022617"/>
    </source>
</evidence>
<sequence length="548" mass="59337">MTRQFLSPFSPTLIAALSLLCGATESFAGPNGAELYQQHCSMCHGLTGAGIPGVFPPLAGSDFLVKEREQALRAPLAGLFGKIEVNGGTYEGGMPPVLLPDEQIAAVFGYICKTWGNHSPTPTREELAALRATTKFHTFEALLAAMGSTELPAAPEGWELRVATELSFSPVRLGAHPDGEHILILAENGDVWWCRHDGSELMRLFGGASYLDATLGHPSVLGLTVDRNQRLYLVSNQRNETVSPVRNEVTIFRTGSWSREHPWKAPKSWLRTAYPWGVGPYNHGVSTIAQGPDGLIYVNSGSRTDDGEAGTLPNYATTGEAPITACIWRLNPKDDRPVVEVFARGLRNNYGFTWDDDGHLLSAENGPDADAPEELNLVEQGKHYGFPYQFSDWTTKPYSHTPEVPPGLVITRPFRNLGPDGGGSARGLSTFDPHSSPAGMVWLGADWPAPFHSSFLVVRFGNLLKRGADTGFDVLQLKPNFSARTTSAKRVLAPLARPIDILKLPEQQLAIAEYCRGTTLAAGIGTPGRVLLLSPKHPMATSLNTSPK</sequence>
<feature type="chain" id="PRO_5002803268" evidence="5">
    <location>
        <begin position="29"/>
        <end position="548"/>
    </location>
</feature>
<name>B4D827_9BACT</name>
<dbReference type="Pfam" id="PF07995">
    <property type="entry name" value="GSDH"/>
    <property type="match status" value="1"/>
</dbReference>
<keyword evidence="5" id="KW-0732">Signal</keyword>
<proteinExistence type="predicted"/>
<dbReference type="GO" id="GO:0020037">
    <property type="term" value="F:heme binding"/>
    <property type="evidence" value="ECO:0007669"/>
    <property type="project" value="InterPro"/>
</dbReference>
<keyword evidence="3 4" id="KW-0408">Iron</keyword>
<evidence type="ECO:0000313" key="7">
    <source>
        <dbReference type="EMBL" id="EDY17381.1"/>
    </source>
</evidence>
<dbReference type="Proteomes" id="UP000005824">
    <property type="component" value="Unassembled WGS sequence"/>
</dbReference>
<evidence type="ECO:0000259" key="6">
    <source>
        <dbReference type="PROSITE" id="PS51007"/>
    </source>
</evidence>
<feature type="signal peptide" evidence="5">
    <location>
        <begin position="1"/>
        <end position="28"/>
    </location>
</feature>
<protein>
    <submittedName>
        <fullName evidence="7">Cytochrome c class I</fullName>
    </submittedName>
</protein>
<keyword evidence="1 4" id="KW-0349">Heme</keyword>
<dbReference type="PANTHER" id="PTHR19328">
    <property type="entry name" value="HEDGEHOG-INTERACTING PROTEIN"/>
    <property type="match status" value="1"/>
</dbReference>
<keyword evidence="2 4" id="KW-0479">Metal-binding</keyword>
<dbReference type="SUPFAM" id="SSF50952">
    <property type="entry name" value="Soluble quinoprotein glucose dehydrogenase"/>
    <property type="match status" value="1"/>
</dbReference>
<dbReference type="InParanoid" id="B4D827"/>
<dbReference type="EMBL" id="ABVL01000020">
    <property type="protein sequence ID" value="EDY17381.1"/>
    <property type="molecule type" value="Genomic_DNA"/>
</dbReference>
<dbReference type="InterPro" id="IPR009056">
    <property type="entry name" value="Cyt_c-like_dom"/>
</dbReference>
<dbReference type="Pfam" id="PF00034">
    <property type="entry name" value="Cytochrom_C"/>
    <property type="match status" value="1"/>
</dbReference>
<dbReference type="AlphaFoldDB" id="B4D827"/>
<dbReference type="SUPFAM" id="SSF46626">
    <property type="entry name" value="Cytochrome c"/>
    <property type="match status" value="1"/>
</dbReference>
<dbReference type="InterPro" id="IPR011042">
    <property type="entry name" value="6-blade_b-propeller_TolB-like"/>
</dbReference>
<dbReference type="GO" id="GO:0009055">
    <property type="term" value="F:electron transfer activity"/>
    <property type="evidence" value="ECO:0007669"/>
    <property type="project" value="InterPro"/>
</dbReference>
<dbReference type="InterPro" id="IPR011041">
    <property type="entry name" value="Quinoprot_gluc/sorb_DH_b-prop"/>
</dbReference>
<dbReference type="STRING" id="497964.CfE428DRAFT_5067"/>
<evidence type="ECO:0000256" key="4">
    <source>
        <dbReference type="PROSITE-ProRule" id="PRU00433"/>
    </source>
</evidence>
<dbReference type="GO" id="GO:0046872">
    <property type="term" value="F:metal ion binding"/>
    <property type="evidence" value="ECO:0007669"/>
    <property type="project" value="UniProtKB-KW"/>
</dbReference>
<feature type="domain" description="Cytochrome c" evidence="6">
    <location>
        <begin position="27"/>
        <end position="115"/>
    </location>
</feature>
<evidence type="ECO:0000256" key="3">
    <source>
        <dbReference type="ARBA" id="ARBA00023004"/>
    </source>
</evidence>
<dbReference type="Gene3D" id="1.10.760.10">
    <property type="entry name" value="Cytochrome c-like domain"/>
    <property type="match status" value="1"/>
</dbReference>